<dbReference type="SMART" id="SM00487">
    <property type="entry name" value="DEXDc"/>
    <property type="match status" value="1"/>
</dbReference>
<evidence type="ECO:0000259" key="3">
    <source>
        <dbReference type="PROSITE" id="PS51194"/>
    </source>
</evidence>
<proteinExistence type="predicted"/>
<sequence>MNQPCSTRLQATYIPEHMSFAFWGDADPAARLSALGMPTGSPGVCRLAIPVDESITATDVGAQLLDLTTAIDAFHNLDAGRGDLGSSLLAWKRVIDTGAHDIPTAAHAAIEHDDTKIRSAESTVRLFTDARTAVDSLRRAKIQATLRPYQMQGVAWLTALSGSGGGILADEMGLGKTLQAISMIAIRAGDGPHLVVCPTSVIGNWRREIERFAPHLPLHVHHGAARALPTRIPAGTTVLTSYSVLRSDAAQFAPVHWSSVVFDEAQQIKNPASLAAKAAMQLSADVKVAMTGTPVENRLEELWSLFRVANPDVLGTRARFRQRFAVPIESGRSATAATRLAAVIDPFILRRTKDTVAKDLPPKQFSTVSCTLTSEQARIYRSAVADAFDSGLGTGIARRGNILALLTTLKQVCNHPAQVTGDTDDLYGRSGKLDRATEMIAEIVDDGDRALIFTQYRTMGEMLSRHLGAELGIGAVPFLHGGLNTDKRDAMVDAFQNETDSPPVLILSLRAAGFGLNLTRASHVVHYDRWWNPAVEDQATDRAHRIGQKRTVNVHTLVTGGTVEDHIAAMHESKRVVADAVSGNVEAALADLPDTELRELLELDGAVII</sequence>
<evidence type="ECO:0000259" key="2">
    <source>
        <dbReference type="PROSITE" id="PS51192"/>
    </source>
</evidence>
<evidence type="ECO:0000256" key="1">
    <source>
        <dbReference type="ARBA" id="ARBA00022801"/>
    </source>
</evidence>
<dbReference type="InterPro" id="IPR000330">
    <property type="entry name" value="SNF2_N"/>
</dbReference>
<dbReference type="Pfam" id="PF00271">
    <property type="entry name" value="Helicase_C"/>
    <property type="match status" value="1"/>
</dbReference>
<name>A0AAW6LG49_RHOSG</name>
<dbReference type="InterPro" id="IPR038718">
    <property type="entry name" value="SNF2-like_sf"/>
</dbReference>
<dbReference type="Pfam" id="PF00176">
    <property type="entry name" value="SNF2-rel_dom"/>
    <property type="match status" value="1"/>
</dbReference>
<dbReference type="EMBL" id="JARDXE010000002">
    <property type="protein sequence ID" value="MDE8644215.1"/>
    <property type="molecule type" value="Genomic_DNA"/>
</dbReference>
<evidence type="ECO:0000313" key="4">
    <source>
        <dbReference type="EMBL" id="MDE8644215.1"/>
    </source>
</evidence>
<protein>
    <submittedName>
        <fullName evidence="4">DEAD/DEAH box helicase</fullName>
    </submittedName>
</protein>
<dbReference type="CDD" id="cd18793">
    <property type="entry name" value="SF2_C_SNF"/>
    <property type="match status" value="1"/>
</dbReference>
<keyword evidence="4" id="KW-0067">ATP-binding</keyword>
<dbReference type="PROSITE" id="PS51192">
    <property type="entry name" value="HELICASE_ATP_BIND_1"/>
    <property type="match status" value="1"/>
</dbReference>
<dbReference type="Gene3D" id="3.40.50.10810">
    <property type="entry name" value="Tandem AAA-ATPase domain"/>
    <property type="match status" value="1"/>
</dbReference>
<organism evidence="4 5">
    <name type="scientific">Rhodococcus qingshengii</name>
    <dbReference type="NCBI Taxonomy" id="334542"/>
    <lineage>
        <taxon>Bacteria</taxon>
        <taxon>Bacillati</taxon>
        <taxon>Actinomycetota</taxon>
        <taxon>Actinomycetes</taxon>
        <taxon>Mycobacteriales</taxon>
        <taxon>Nocardiaceae</taxon>
        <taxon>Rhodococcus</taxon>
        <taxon>Rhodococcus erythropolis group</taxon>
    </lineage>
</organism>
<dbReference type="Gene3D" id="3.40.50.300">
    <property type="entry name" value="P-loop containing nucleotide triphosphate hydrolases"/>
    <property type="match status" value="1"/>
</dbReference>
<dbReference type="GO" id="GO:0016787">
    <property type="term" value="F:hydrolase activity"/>
    <property type="evidence" value="ECO:0007669"/>
    <property type="project" value="UniProtKB-KW"/>
</dbReference>
<dbReference type="GO" id="GO:0005524">
    <property type="term" value="F:ATP binding"/>
    <property type="evidence" value="ECO:0007669"/>
    <property type="project" value="InterPro"/>
</dbReference>
<dbReference type="SMART" id="SM00490">
    <property type="entry name" value="HELICc"/>
    <property type="match status" value="1"/>
</dbReference>
<dbReference type="PROSITE" id="PS51194">
    <property type="entry name" value="HELICASE_CTER"/>
    <property type="match status" value="1"/>
</dbReference>
<gene>
    <name evidence="4" type="ORF">PXH69_04595</name>
</gene>
<dbReference type="Proteomes" id="UP001217325">
    <property type="component" value="Unassembled WGS sequence"/>
</dbReference>
<keyword evidence="1" id="KW-0378">Hydrolase</keyword>
<accession>A0AAW6LG49</accession>
<dbReference type="RefSeq" id="WP_275231502.1">
    <property type="nucleotide sequence ID" value="NZ_JARDXE010000002.1"/>
</dbReference>
<keyword evidence="4" id="KW-0547">Nucleotide-binding</keyword>
<dbReference type="SUPFAM" id="SSF52540">
    <property type="entry name" value="P-loop containing nucleoside triphosphate hydrolases"/>
    <property type="match status" value="2"/>
</dbReference>
<feature type="domain" description="Helicase C-terminal" evidence="3">
    <location>
        <begin position="435"/>
        <end position="593"/>
    </location>
</feature>
<dbReference type="InterPro" id="IPR049730">
    <property type="entry name" value="SNF2/RAD54-like_C"/>
</dbReference>
<keyword evidence="4" id="KW-0347">Helicase</keyword>
<evidence type="ECO:0000313" key="5">
    <source>
        <dbReference type="Proteomes" id="UP001217325"/>
    </source>
</evidence>
<dbReference type="InterPro" id="IPR001650">
    <property type="entry name" value="Helicase_C-like"/>
</dbReference>
<feature type="domain" description="Helicase ATP-binding" evidence="2">
    <location>
        <begin position="157"/>
        <end position="312"/>
    </location>
</feature>
<dbReference type="GO" id="GO:0004386">
    <property type="term" value="F:helicase activity"/>
    <property type="evidence" value="ECO:0007669"/>
    <property type="project" value="UniProtKB-KW"/>
</dbReference>
<comment type="caution">
    <text evidence="4">The sequence shown here is derived from an EMBL/GenBank/DDBJ whole genome shotgun (WGS) entry which is preliminary data.</text>
</comment>
<reference evidence="4" key="1">
    <citation type="submission" date="2023-02" db="EMBL/GenBank/DDBJ databases">
        <title>A novel hydrolase synthesized by Rhodococcus erythropolis HQ is responsible for the detoxification of Zearalenone.</title>
        <authorList>
            <person name="Hu J."/>
            <person name="Xu J."/>
        </authorList>
    </citation>
    <scope>NUCLEOTIDE SEQUENCE</scope>
    <source>
        <strain evidence="4">HQ</strain>
    </source>
</reference>
<dbReference type="AlphaFoldDB" id="A0AAW6LG49"/>
<dbReference type="PANTHER" id="PTHR10799">
    <property type="entry name" value="SNF2/RAD54 HELICASE FAMILY"/>
    <property type="match status" value="1"/>
</dbReference>
<dbReference type="InterPro" id="IPR014001">
    <property type="entry name" value="Helicase_ATP-bd"/>
</dbReference>
<dbReference type="InterPro" id="IPR027417">
    <property type="entry name" value="P-loop_NTPase"/>
</dbReference>